<feature type="compositionally biased region" description="Basic and acidic residues" evidence="1">
    <location>
        <begin position="266"/>
        <end position="289"/>
    </location>
</feature>
<name>A0A835YRF3_9STRA</name>
<reference evidence="2" key="1">
    <citation type="submission" date="2021-02" db="EMBL/GenBank/DDBJ databases">
        <title>First Annotated Genome of the Yellow-green Alga Tribonema minus.</title>
        <authorList>
            <person name="Mahan K.M."/>
        </authorList>
    </citation>
    <scope>NUCLEOTIDE SEQUENCE</scope>
    <source>
        <strain evidence="2">UTEX B ZZ1240</strain>
    </source>
</reference>
<evidence type="ECO:0000313" key="3">
    <source>
        <dbReference type="Proteomes" id="UP000664859"/>
    </source>
</evidence>
<proteinExistence type="predicted"/>
<dbReference type="Proteomes" id="UP000664859">
    <property type="component" value="Unassembled WGS sequence"/>
</dbReference>
<protein>
    <submittedName>
        <fullName evidence="2">Uncharacterized protein</fullName>
    </submittedName>
</protein>
<dbReference type="EMBL" id="JAFCMP010000445">
    <property type="protein sequence ID" value="KAG5179789.1"/>
    <property type="molecule type" value="Genomic_DNA"/>
</dbReference>
<evidence type="ECO:0000313" key="2">
    <source>
        <dbReference type="EMBL" id="KAG5179789.1"/>
    </source>
</evidence>
<organism evidence="2 3">
    <name type="scientific">Tribonema minus</name>
    <dbReference type="NCBI Taxonomy" id="303371"/>
    <lineage>
        <taxon>Eukaryota</taxon>
        <taxon>Sar</taxon>
        <taxon>Stramenopiles</taxon>
        <taxon>Ochrophyta</taxon>
        <taxon>PX clade</taxon>
        <taxon>Xanthophyceae</taxon>
        <taxon>Tribonematales</taxon>
        <taxon>Tribonemataceae</taxon>
        <taxon>Tribonema</taxon>
    </lineage>
</organism>
<comment type="caution">
    <text evidence="2">The sequence shown here is derived from an EMBL/GenBank/DDBJ whole genome shotgun (WGS) entry which is preliminary data.</text>
</comment>
<keyword evidence="3" id="KW-1185">Reference proteome</keyword>
<evidence type="ECO:0000256" key="1">
    <source>
        <dbReference type="SAM" id="MobiDB-lite"/>
    </source>
</evidence>
<dbReference type="AlphaFoldDB" id="A0A835YRF3"/>
<gene>
    <name evidence="2" type="ORF">JKP88DRAFT_273624</name>
</gene>
<accession>A0A835YRF3</accession>
<feature type="region of interest" description="Disordered" evidence="1">
    <location>
        <begin position="266"/>
        <end position="290"/>
    </location>
</feature>
<sequence length="308" mass="34060">MTRKIDLIMNAINTRGDADEEVRGILERTAKMKPSYASLILVDFVKFAAAVDTVRDSRASIMRYCTSLRQVVTSPECPPQARRLMDAIVGALLAWHSGDDLAHTMAGVTFRKAFFCCGSDIPAYTASSFFSSSALKVMKRKAAESEDADCPNRFILELLSSPQSEQQLRTEVLRAACACVEASDSSRSLGFESLFKKGSAHDDVWQTVGARLYGEEDPEVVRWTAVVSDLTGDCDRVRALIAILSFLLYYQYLRKHATETIAKFGEDAEPSKAEEEEKRVEATHSRPAADIEAWATANPGKIRVVKTD</sequence>